<dbReference type="Proteomes" id="UP000499080">
    <property type="component" value="Unassembled WGS sequence"/>
</dbReference>
<comment type="caution">
    <text evidence="2">The sequence shown here is derived from an EMBL/GenBank/DDBJ whole genome shotgun (WGS) entry which is preliminary data.</text>
</comment>
<feature type="region of interest" description="Disordered" evidence="1">
    <location>
        <begin position="1"/>
        <end position="32"/>
    </location>
</feature>
<protein>
    <submittedName>
        <fullName evidence="2">Uncharacterized protein</fullName>
    </submittedName>
</protein>
<proteinExistence type="predicted"/>
<name>A0A4Y2HKR1_ARAVE</name>
<dbReference type="AlphaFoldDB" id="A0A4Y2HKR1"/>
<reference evidence="2 3" key="1">
    <citation type="journal article" date="2019" name="Sci. Rep.">
        <title>Orb-weaving spider Araneus ventricosus genome elucidates the spidroin gene catalogue.</title>
        <authorList>
            <person name="Kono N."/>
            <person name="Nakamura H."/>
            <person name="Ohtoshi R."/>
            <person name="Moran D.A.P."/>
            <person name="Shinohara A."/>
            <person name="Yoshida Y."/>
            <person name="Fujiwara M."/>
            <person name="Mori M."/>
            <person name="Tomita M."/>
            <person name="Arakawa K."/>
        </authorList>
    </citation>
    <scope>NUCLEOTIDE SEQUENCE [LARGE SCALE GENOMIC DNA]</scope>
</reference>
<gene>
    <name evidence="2" type="ORF">AVEN_156975_1</name>
</gene>
<accession>A0A4Y2HKR1</accession>
<feature type="compositionally biased region" description="Acidic residues" evidence="1">
    <location>
        <begin position="1"/>
        <end position="13"/>
    </location>
</feature>
<organism evidence="2 3">
    <name type="scientific">Araneus ventricosus</name>
    <name type="common">Orbweaver spider</name>
    <name type="synonym">Epeira ventricosa</name>
    <dbReference type="NCBI Taxonomy" id="182803"/>
    <lineage>
        <taxon>Eukaryota</taxon>
        <taxon>Metazoa</taxon>
        <taxon>Ecdysozoa</taxon>
        <taxon>Arthropoda</taxon>
        <taxon>Chelicerata</taxon>
        <taxon>Arachnida</taxon>
        <taxon>Araneae</taxon>
        <taxon>Araneomorphae</taxon>
        <taxon>Entelegynae</taxon>
        <taxon>Araneoidea</taxon>
        <taxon>Araneidae</taxon>
        <taxon>Araneus</taxon>
    </lineage>
</organism>
<evidence type="ECO:0000256" key="1">
    <source>
        <dbReference type="SAM" id="MobiDB-lite"/>
    </source>
</evidence>
<evidence type="ECO:0000313" key="3">
    <source>
        <dbReference type="Proteomes" id="UP000499080"/>
    </source>
</evidence>
<dbReference type="OrthoDB" id="409956at2759"/>
<keyword evidence="3" id="KW-1185">Reference proteome</keyword>
<dbReference type="EMBL" id="BGPR01002001">
    <property type="protein sequence ID" value="GBM65917.1"/>
    <property type="molecule type" value="Genomic_DNA"/>
</dbReference>
<sequence>MENDDEEEDDDTDTSQSLSTSFRGGASGGPGTPVRKLYKILQLHDFFLKDFTISYESAVYKEYEIYYGFMVSSTDLHAVFETEESSG</sequence>
<evidence type="ECO:0000313" key="2">
    <source>
        <dbReference type="EMBL" id="GBM65917.1"/>
    </source>
</evidence>